<evidence type="ECO:0000259" key="3">
    <source>
        <dbReference type="Pfam" id="PF07593"/>
    </source>
</evidence>
<reference evidence="4 5" key="1">
    <citation type="submission" date="2020-08" db="EMBL/GenBank/DDBJ databases">
        <title>Description of novel Flavobacterium F-392 isolate.</title>
        <authorList>
            <person name="Saticioglu I.B."/>
            <person name="Duman M."/>
            <person name="Altun S."/>
        </authorList>
    </citation>
    <scope>NUCLEOTIDE SEQUENCE [LARGE SCALE GENOMIC DNA]</scope>
    <source>
        <strain evidence="4 5">F-392</strain>
    </source>
</reference>
<dbReference type="Pfam" id="PF13517">
    <property type="entry name" value="FG-GAP_3"/>
    <property type="match status" value="7"/>
</dbReference>
<dbReference type="PANTHER" id="PTHR16026:SF0">
    <property type="entry name" value="CARTILAGE ACIDIC PROTEIN 1"/>
    <property type="match status" value="1"/>
</dbReference>
<feature type="domain" description="ASPIC/UnbV" evidence="3">
    <location>
        <begin position="532"/>
        <end position="597"/>
    </location>
</feature>
<proteinExistence type="predicted"/>
<dbReference type="InterPro" id="IPR027039">
    <property type="entry name" value="Crtac1"/>
</dbReference>
<dbReference type="Pfam" id="PF07593">
    <property type="entry name" value="UnbV_ASPIC"/>
    <property type="match status" value="1"/>
</dbReference>
<evidence type="ECO:0000313" key="4">
    <source>
        <dbReference type="EMBL" id="MBC5843650.1"/>
    </source>
</evidence>
<dbReference type="PROSITE" id="PS51257">
    <property type="entry name" value="PROKAR_LIPOPROTEIN"/>
    <property type="match status" value="1"/>
</dbReference>
<comment type="caution">
    <text evidence="4">The sequence shown here is derived from an EMBL/GenBank/DDBJ whole genome shotgun (WGS) entry which is preliminary data.</text>
</comment>
<organism evidence="4 5">
    <name type="scientific">Flavobacterium muglaense</name>
    <dbReference type="NCBI Taxonomy" id="2764716"/>
    <lineage>
        <taxon>Bacteria</taxon>
        <taxon>Pseudomonadati</taxon>
        <taxon>Bacteroidota</taxon>
        <taxon>Flavobacteriia</taxon>
        <taxon>Flavobacteriales</taxon>
        <taxon>Flavobacteriaceae</taxon>
        <taxon>Flavobacterium</taxon>
    </lineage>
</organism>
<dbReference type="InterPro" id="IPR011519">
    <property type="entry name" value="UnbV_ASPIC"/>
</dbReference>
<keyword evidence="5" id="KW-1185">Reference proteome</keyword>
<dbReference type="SUPFAM" id="SSF69318">
    <property type="entry name" value="Integrin alpha N-terminal domain"/>
    <property type="match status" value="3"/>
</dbReference>
<feature type="signal peptide" evidence="2">
    <location>
        <begin position="1"/>
        <end position="19"/>
    </location>
</feature>
<dbReference type="EMBL" id="JACRUL010000006">
    <property type="protein sequence ID" value="MBC5843650.1"/>
    <property type="molecule type" value="Genomic_DNA"/>
</dbReference>
<accession>A0A923N028</accession>
<dbReference type="Proteomes" id="UP000641454">
    <property type="component" value="Unassembled WGS sequence"/>
</dbReference>
<name>A0A923N028_9FLAO</name>
<gene>
    <name evidence="4" type="ORF">H8R25_04260</name>
</gene>
<dbReference type="AlphaFoldDB" id="A0A923N028"/>
<keyword evidence="1 2" id="KW-0732">Signal</keyword>
<feature type="chain" id="PRO_5037272706" evidence="2">
    <location>
        <begin position="20"/>
        <end position="1105"/>
    </location>
</feature>
<evidence type="ECO:0000256" key="1">
    <source>
        <dbReference type="ARBA" id="ARBA00022729"/>
    </source>
</evidence>
<evidence type="ECO:0000256" key="2">
    <source>
        <dbReference type="SAM" id="SignalP"/>
    </source>
</evidence>
<dbReference type="InterPro" id="IPR028994">
    <property type="entry name" value="Integrin_alpha_N"/>
</dbReference>
<dbReference type="InterPro" id="IPR013517">
    <property type="entry name" value="FG-GAP"/>
</dbReference>
<protein>
    <submittedName>
        <fullName evidence="4">VCBS repeat-containing protein</fullName>
    </submittedName>
</protein>
<sequence length="1105" mass="123094">MLNRSILFFLLSLLFVSCSKENTENKNALFSKMETAQTGINFINEVKNGEDMNIFKYRNFYNGGGVAIGDINNDGLSDIYFTSNLGTNKLYLNKGNFKFEDISKKAGVEGTKSWSTGVVMVDLNGDGFLDIYVCNAGNITGDNQKNELFINNGNGTFTDKAEQYNLADTGITTHAAFFDYDKDGDLDCYILNNSFIPVSSLNYSNKRELRDKDWDVADILKGGGDRLLRNDQGKFVDVSKESGIYGSLIGFGLGVTVGDVNGDLYPDIYISNDFYERDYLYINNKNGTFTEQIEGWTSHISQSSMGADMADVNNDGKADIFVTDMLPEGDERLKNTTSFENYDLYLRKLNLDFFNQYMENTLQINNGNNQFLEVANYAGVSKTDWSWGALMFDMDNDGYKDIYVCNGIYHDLTNQDFVDFFANEFMQKMVVTGKKEQIETIINRMPSSPIPNYAFKNNANLTFTNEAQNWGLSTPSFSNGAAYGDLDNDGDLDLIVNNVNMEAFVYKNNSDKNKDNHFVKVKLKGDNLNKFGVGSVVELFSGSEIMRQELIPSRGFQSSIDYVMAFGIGTKKIDSLQVIWPNGKFQTINKVVNNTTLNLNITDAKLNYVPKTDKSTPLFTEKKSTFIAHKENDYIDFDYEGLISKELSQEGPSLAVGDINGDGNEDLFIGGAKGAAGKIYMNKGNDSFAATSQVDLDSDLNYEDTAASFFDADGDGDLDLLVGSGGNERADQANYKNRLYLNNGKGSFTKSKTVVPTTNNNVSVIAAYDFDNDGDVDVFIGSRSVPGVYGINPKHLILENDGKGNFTNVTEKVAFKLTEVGMVTDAVWEDVDNDSKKDLILVGDWMAPKIFKNTGRRLADFKSNLSDYSGFWNAVSCVDLNNDGKKDFILGNKGTNTNYKATKDKPMRLFVNDFDNNGTIEQIATRLIDDKDLPLNLKQDITKQIPMVKKKNLSYADYAKKSFQELFAKEVVDNTIKKEATIQETVIAINKGNGQFEIKILPKEVQFSSVNTICTMDVNKDGVLDILLGGNQYEFKPQFSRLDSNYGSLLLGNKNGTYSWVPYSESGFFMKGEVKHLRTIKNANNSISVVAVINDQSPKIFKGNE</sequence>
<evidence type="ECO:0000313" key="5">
    <source>
        <dbReference type="Proteomes" id="UP000641454"/>
    </source>
</evidence>
<dbReference type="Gene3D" id="2.130.10.130">
    <property type="entry name" value="Integrin alpha, N-terminal"/>
    <property type="match status" value="3"/>
</dbReference>
<dbReference type="PANTHER" id="PTHR16026">
    <property type="entry name" value="CARTILAGE ACIDIC PROTEIN 1"/>
    <property type="match status" value="1"/>
</dbReference>